<evidence type="ECO:0000313" key="3">
    <source>
        <dbReference type="Proteomes" id="UP000258613"/>
    </source>
</evidence>
<accession>A0A346PGV9</accession>
<dbReference type="KEGG" id="nan:AArc1_2439"/>
<dbReference type="EMBL" id="CP027033">
    <property type="protein sequence ID" value="AXR81196.1"/>
    <property type="molecule type" value="Genomic_DNA"/>
</dbReference>
<protein>
    <submittedName>
        <fullName evidence="1">Uncharacterized protein</fullName>
    </submittedName>
</protein>
<reference evidence="3" key="2">
    <citation type="submission" date="2018-02" db="EMBL/GenBank/DDBJ databases">
        <title>Phenotypic and genomic properties of facultatively anaerobic sulfur-reducing natronoarchaea from hypersaline soda lakes.</title>
        <authorList>
            <person name="Sorokin D.Y."/>
            <person name="Kublanov I.V."/>
            <person name="Roman P."/>
            <person name="Sinninghe Damste J.S."/>
            <person name="Golyshin P.N."/>
            <person name="Rojo D."/>
            <person name="Ciordia S."/>
            <person name="Mena M.D.C."/>
            <person name="Ferrer M."/>
            <person name="Messina E."/>
            <person name="Smedile F."/>
            <person name="La Spada G."/>
            <person name="La Cono V."/>
            <person name="Yakimov M.M."/>
        </authorList>
    </citation>
    <scope>NUCLEOTIDE SEQUENCE [LARGE SCALE GENOMIC DNA]</scope>
    <source>
        <strain evidence="3">AArc-Mg</strain>
    </source>
</reference>
<keyword evidence="3" id="KW-1185">Reference proteome</keyword>
<evidence type="ECO:0000313" key="2">
    <source>
        <dbReference type="EMBL" id="AXR81196.1"/>
    </source>
</evidence>
<dbReference type="KEGG" id="nag:AArcMg_1180"/>
<evidence type="ECO:0000313" key="4">
    <source>
        <dbReference type="Proteomes" id="UP000258707"/>
    </source>
</evidence>
<sequence>MFSRPIYTKKLLANDPDERVSDCLLNSSVTVGASSCSPTNGGSGRTLATSLASQFRTDPDVDGGLVGMSVGGGRTVMILLEAA</sequence>
<evidence type="ECO:0000313" key="1">
    <source>
        <dbReference type="EMBL" id="AXR78754.1"/>
    </source>
</evidence>
<reference evidence="1" key="3">
    <citation type="journal article" date="2019" name="Int. J. Syst. Evol. Microbiol.">
        <title>Natronolimnobius sulfurireducens sp. nov. and Halalkaliarchaeum desulfuricum gen. nov., sp. nov., the first sulfur-respiring alkaliphilic haloarchaea from hypersaline alkaline lakes.</title>
        <authorList>
            <person name="Sorokin D.Y."/>
            <person name="Yakimov M."/>
            <person name="Messina E."/>
            <person name="Merkel A.Y."/>
            <person name="Bale N.J."/>
            <person name="Sinninghe Damste J.S."/>
        </authorList>
    </citation>
    <scope>NUCLEOTIDE SEQUENCE</scope>
    <source>
        <strain evidence="2">AArc-Mg</strain>
        <strain evidence="1">AArc1</strain>
    </source>
</reference>
<accession>A0A346PNV1</accession>
<reference evidence="4" key="1">
    <citation type="submission" date="2017-10" db="EMBL/GenBank/DDBJ databases">
        <title>Phenotypic and genomic properties of facultatively anaerobic sulfur-reducing natronoarchaea from hypersaline soda lakes.</title>
        <authorList>
            <person name="Sorokin D.Y."/>
            <person name="Kublanov I.V."/>
            <person name="Roman P."/>
            <person name="Sinninghe Damste J.S."/>
            <person name="Golyshin P.N."/>
            <person name="Rojo D."/>
            <person name="Ciordia S."/>
            <person name="Mena Md.C."/>
            <person name="Ferrer M."/>
            <person name="Messina E."/>
            <person name="Smedile F."/>
            <person name="La Spada G."/>
            <person name="La Cono V."/>
            <person name="Yakimov M.M."/>
        </authorList>
    </citation>
    <scope>NUCLEOTIDE SEQUENCE [LARGE SCALE GENOMIC DNA]</scope>
    <source>
        <strain evidence="4">AArc1</strain>
    </source>
</reference>
<dbReference type="Proteomes" id="UP000258613">
    <property type="component" value="Chromosome"/>
</dbReference>
<dbReference type="EMBL" id="CP024047">
    <property type="protein sequence ID" value="AXR78754.1"/>
    <property type="molecule type" value="Genomic_DNA"/>
</dbReference>
<dbReference type="AlphaFoldDB" id="A0A346PGV9"/>
<proteinExistence type="predicted"/>
<name>A0A346PGV9_9EURY</name>
<dbReference type="Proteomes" id="UP000258707">
    <property type="component" value="Chromosome"/>
</dbReference>
<gene>
    <name evidence="1" type="ORF">AArc1_2439</name>
    <name evidence="2" type="ORF">AArcMg_1180</name>
</gene>
<organism evidence="1 4">
    <name type="scientific">Natrarchaeobaculum sulfurireducens</name>
    <dbReference type="NCBI Taxonomy" id="2044521"/>
    <lineage>
        <taxon>Archaea</taxon>
        <taxon>Methanobacteriati</taxon>
        <taxon>Methanobacteriota</taxon>
        <taxon>Stenosarchaea group</taxon>
        <taxon>Halobacteria</taxon>
        <taxon>Halobacteriales</taxon>
        <taxon>Natrialbaceae</taxon>
        <taxon>Natrarchaeobaculum</taxon>
    </lineage>
</organism>